<evidence type="ECO:0000313" key="2">
    <source>
        <dbReference type="Proteomes" id="UP001147760"/>
    </source>
</evidence>
<accession>A0A9W9WPS9</accession>
<protein>
    <submittedName>
        <fullName evidence="1">Uncharacterized protein</fullName>
    </submittedName>
</protein>
<keyword evidence="2" id="KW-1185">Reference proteome</keyword>
<dbReference type="AlphaFoldDB" id="A0A9W9WPS9"/>
<gene>
    <name evidence="1" type="ORF">N7530_008807</name>
</gene>
<evidence type="ECO:0000313" key="1">
    <source>
        <dbReference type="EMBL" id="KAJ5471450.1"/>
    </source>
</evidence>
<reference evidence="1" key="1">
    <citation type="submission" date="2022-12" db="EMBL/GenBank/DDBJ databases">
        <authorList>
            <person name="Petersen C."/>
        </authorList>
    </citation>
    <scope>NUCLEOTIDE SEQUENCE</scope>
    <source>
        <strain evidence="1">IBT 17660</strain>
    </source>
</reference>
<dbReference type="OrthoDB" id="4367802at2759"/>
<dbReference type="EMBL" id="JAPWDO010000005">
    <property type="protein sequence ID" value="KAJ5471450.1"/>
    <property type="molecule type" value="Genomic_DNA"/>
</dbReference>
<sequence>MPDLKSTVATTAQVAKAAQRGVRALFENIQASGRTGKLLNEVGRQLLPVKKRLESITSEVEGTYSYDIKDRRLALKRITRESEAYELGTQYYRNVIGELLSEISRLRGGQPVYTEEEGQLPIDGINSMAGDHQFPQRDASPSRGRIAAGHIHGETNFSDIPEVMVVRFSGD</sequence>
<organism evidence="1 2">
    <name type="scientific">Penicillium desertorum</name>
    <dbReference type="NCBI Taxonomy" id="1303715"/>
    <lineage>
        <taxon>Eukaryota</taxon>
        <taxon>Fungi</taxon>
        <taxon>Dikarya</taxon>
        <taxon>Ascomycota</taxon>
        <taxon>Pezizomycotina</taxon>
        <taxon>Eurotiomycetes</taxon>
        <taxon>Eurotiomycetidae</taxon>
        <taxon>Eurotiales</taxon>
        <taxon>Aspergillaceae</taxon>
        <taxon>Penicillium</taxon>
    </lineage>
</organism>
<proteinExistence type="predicted"/>
<reference evidence="1" key="2">
    <citation type="journal article" date="2023" name="IMA Fungus">
        <title>Comparative genomic study of the Penicillium genus elucidates a diverse pangenome and 15 lateral gene transfer events.</title>
        <authorList>
            <person name="Petersen C."/>
            <person name="Sorensen T."/>
            <person name="Nielsen M.R."/>
            <person name="Sondergaard T.E."/>
            <person name="Sorensen J.L."/>
            <person name="Fitzpatrick D.A."/>
            <person name="Frisvad J.C."/>
            <person name="Nielsen K.L."/>
        </authorList>
    </citation>
    <scope>NUCLEOTIDE SEQUENCE</scope>
    <source>
        <strain evidence="1">IBT 17660</strain>
    </source>
</reference>
<name>A0A9W9WPS9_9EURO</name>
<comment type="caution">
    <text evidence="1">The sequence shown here is derived from an EMBL/GenBank/DDBJ whole genome shotgun (WGS) entry which is preliminary data.</text>
</comment>
<dbReference type="Proteomes" id="UP001147760">
    <property type="component" value="Unassembled WGS sequence"/>
</dbReference>